<organism evidence="2 3">
    <name type="scientific">Lederbergia lenta</name>
    <name type="common">Bacillus lentus</name>
    <dbReference type="NCBI Taxonomy" id="1467"/>
    <lineage>
        <taxon>Bacteria</taxon>
        <taxon>Bacillati</taxon>
        <taxon>Bacillota</taxon>
        <taxon>Bacilli</taxon>
        <taxon>Bacillales</taxon>
        <taxon>Bacillaceae</taxon>
        <taxon>Lederbergia</taxon>
    </lineage>
</organism>
<feature type="transmembrane region" description="Helical" evidence="1">
    <location>
        <begin position="116"/>
        <end position="134"/>
    </location>
</feature>
<feature type="transmembrane region" description="Helical" evidence="1">
    <location>
        <begin position="146"/>
        <end position="168"/>
    </location>
</feature>
<evidence type="ECO:0000313" key="3">
    <source>
        <dbReference type="Proteomes" id="UP000249134"/>
    </source>
</evidence>
<dbReference type="KEGG" id="blen:NCTC4824_02328"/>
<feature type="transmembrane region" description="Helical" evidence="1">
    <location>
        <begin position="55"/>
        <end position="76"/>
    </location>
</feature>
<dbReference type="STRING" id="1348624.GCA_001591545_01379"/>
<keyword evidence="3" id="KW-1185">Reference proteome</keyword>
<dbReference type="AlphaFoldDB" id="A0A2X4WKC0"/>
<sequence>MNPYISVLKLRLLNGMQYRAAAFAGVATQFFWGFMYIMIFEAFYQHAIQTPPISFQALVTYIWLQQAFLAFIMLWFRDNELFDLITSGNIAYELCRPCGIYGFWYAKLLAQRLSSAILRSFPILIIAFLLPQPYRMTLPLNVTTFLLFLTSMILGLLLLVAISMFIYISVFITMSPVGSLLVFGVIGEFFAGLTIPIPFMPIWLQNIAYMLPFRLTADFPFRVYSGHIPQNEAIIGILAQLIWLVVLVLLGRFAFNKALRRVVVQGG</sequence>
<feature type="transmembrane region" description="Helical" evidence="1">
    <location>
        <begin position="233"/>
        <end position="255"/>
    </location>
</feature>
<evidence type="ECO:0000256" key="1">
    <source>
        <dbReference type="SAM" id="Phobius"/>
    </source>
</evidence>
<feature type="transmembrane region" description="Helical" evidence="1">
    <location>
        <begin position="180"/>
        <end position="204"/>
    </location>
</feature>
<dbReference type="PANTHER" id="PTHR36832">
    <property type="entry name" value="SLR1174 PROTEIN-RELATED"/>
    <property type="match status" value="1"/>
</dbReference>
<keyword evidence="1" id="KW-0812">Transmembrane</keyword>
<accession>A0A2X4WKC0</accession>
<proteinExistence type="predicted"/>
<protein>
    <submittedName>
        <fullName evidence="2">Daunorubicin resistance ABC transporter permease</fullName>
    </submittedName>
</protein>
<name>A0A2X4WKC0_LEDLE</name>
<dbReference type="PANTHER" id="PTHR36832:SF2">
    <property type="entry name" value="INTEGRAL MEMBRANE PROTEIN"/>
    <property type="match status" value="1"/>
</dbReference>
<dbReference type="RefSeq" id="WP_066138784.1">
    <property type="nucleotide sequence ID" value="NZ_CBCSGM010000001.1"/>
</dbReference>
<evidence type="ECO:0000313" key="2">
    <source>
        <dbReference type="EMBL" id="SQI59172.1"/>
    </source>
</evidence>
<feature type="transmembrane region" description="Helical" evidence="1">
    <location>
        <begin position="21"/>
        <end position="43"/>
    </location>
</feature>
<keyword evidence="1" id="KW-0472">Membrane</keyword>
<dbReference type="Proteomes" id="UP000249134">
    <property type="component" value="Chromosome 1"/>
</dbReference>
<reference evidence="2 3" key="1">
    <citation type="submission" date="2018-06" db="EMBL/GenBank/DDBJ databases">
        <authorList>
            <consortium name="Pathogen Informatics"/>
            <person name="Doyle S."/>
        </authorList>
    </citation>
    <scope>NUCLEOTIDE SEQUENCE [LARGE SCALE GENOMIC DNA]</scope>
    <source>
        <strain evidence="2 3">NCTC4824</strain>
    </source>
</reference>
<keyword evidence="1" id="KW-1133">Transmembrane helix</keyword>
<dbReference type="EMBL" id="LS483476">
    <property type="protein sequence ID" value="SQI59172.1"/>
    <property type="molecule type" value="Genomic_DNA"/>
</dbReference>
<gene>
    <name evidence="2" type="ORF">NCTC4824_02328</name>
</gene>